<dbReference type="Gene3D" id="3.30.560.10">
    <property type="entry name" value="Glucose Oxidase, domain 3"/>
    <property type="match status" value="1"/>
</dbReference>
<keyword evidence="5 6" id="KW-0560">Oxidoreductase</keyword>
<dbReference type="SUPFAM" id="SSF54373">
    <property type="entry name" value="FAD-linked reductases, C-terminal domain"/>
    <property type="match status" value="1"/>
</dbReference>
<dbReference type="AlphaFoldDB" id="A0A1G8A1Q8"/>
<feature type="active site" description="Proton acceptor" evidence="6">
    <location>
        <position position="470"/>
    </location>
</feature>
<evidence type="ECO:0000313" key="12">
    <source>
        <dbReference type="EMBL" id="SDH14791.1"/>
    </source>
</evidence>
<organism evidence="12 13">
    <name type="scientific">Vibrio xiamenensis</name>
    <dbReference type="NCBI Taxonomy" id="861298"/>
    <lineage>
        <taxon>Bacteria</taxon>
        <taxon>Pseudomonadati</taxon>
        <taxon>Pseudomonadota</taxon>
        <taxon>Gammaproteobacteria</taxon>
        <taxon>Vibrionales</taxon>
        <taxon>Vibrionaceae</taxon>
        <taxon>Vibrio</taxon>
    </lineage>
</organism>
<dbReference type="InterPro" id="IPR000172">
    <property type="entry name" value="GMC_OxRdtase_N"/>
</dbReference>
<evidence type="ECO:0000256" key="3">
    <source>
        <dbReference type="ARBA" id="ARBA00022630"/>
    </source>
</evidence>
<feature type="binding site" evidence="6">
    <location>
        <begin position="6"/>
        <end position="35"/>
    </location>
    <ligand>
        <name>FAD</name>
        <dbReference type="ChEBI" id="CHEBI:57692"/>
    </ligand>
</feature>
<evidence type="ECO:0000256" key="6">
    <source>
        <dbReference type="HAMAP-Rule" id="MF_00750"/>
    </source>
</evidence>
<reference evidence="12 13" key="1">
    <citation type="submission" date="2016-10" db="EMBL/GenBank/DDBJ databases">
        <authorList>
            <person name="de Groot N.N."/>
        </authorList>
    </citation>
    <scope>NUCLEOTIDE SEQUENCE [LARGE SCALE GENOMIC DNA]</scope>
    <source>
        <strain evidence="12 13">CGMCC 1.10228</strain>
    </source>
</reference>
<dbReference type="Pfam" id="PF05199">
    <property type="entry name" value="GMC_oxred_C"/>
    <property type="match status" value="1"/>
</dbReference>
<sequence>MQQHYDYIIVGAGSAGCVLADRLSESGEHQVLLLEAGGSDKSIFIQMPTALSYPMNTEKYAWQFETQTETGLDGRRLHCPRGKVLGGGSSINGMVYVRGHACDFDEWEQFGANGWNYQNCLPYFRKAENWIGGSDDYRGSEGPVGTCNGNDMKLNPLYEAFIEAGKEAGYPQTDDYNGYQQEGFGPMHMTVDKGVRASTSNAYLRRALKRPNLTLMSGIVARKFLIENKVATGVEFEKSGQVFEAFANKEVISAAGSIGSPQLLQLSGVGPADVLASAGVDLVHELPGVGENLQDHLEVYFQYFCKQPITLNSKLGLISKGLIGTQWILTRTGLGATNHFESCAFIRSREGLKWPNIQYHFLPAAMRYDGQAAFDGHGFQVHVGPNKPHSRGHVAITSPDPHAKPEIVFNYISTEQDRQDWRDCIRLTREILSQPALDEYRGDEIQPGFDVTSDDAIDAWVKQNVESAYHPSCSCKMGADNDPMAVLNAQCQVRGIANLRVVDSSIFPTIPNGNLNAPTIMVAERAADMILGNPLLESKDVPVWIAPNWQTQQRLKPPVRGSEDAS</sequence>
<dbReference type="GO" id="GO:0008812">
    <property type="term" value="F:choline dehydrogenase activity"/>
    <property type="evidence" value="ECO:0007669"/>
    <property type="project" value="UniProtKB-UniRule"/>
</dbReference>
<comment type="catalytic activity">
    <reaction evidence="6 9">
        <text>choline + A = betaine aldehyde + AH2</text>
        <dbReference type="Rhea" id="RHEA:17433"/>
        <dbReference type="ChEBI" id="CHEBI:13193"/>
        <dbReference type="ChEBI" id="CHEBI:15354"/>
        <dbReference type="ChEBI" id="CHEBI:15710"/>
        <dbReference type="ChEBI" id="CHEBI:17499"/>
        <dbReference type="EC" id="1.1.99.1"/>
    </reaction>
</comment>
<evidence type="ECO:0000259" key="11">
    <source>
        <dbReference type="PROSITE" id="PS00624"/>
    </source>
</evidence>
<dbReference type="EC" id="1.2.1.8" evidence="6"/>
<dbReference type="Proteomes" id="UP000198854">
    <property type="component" value="Unassembled WGS sequence"/>
</dbReference>
<proteinExistence type="inferred from homology"/>
<keyword evidence="3 6" id="KW-0285">Flavoprotein</keyword>
<comment type="cofactor">
    <cofactor evidence="1 6 7">
        <name>FAD</name>
        <dbReference type="ChEBI" id="CHEBI:57692"/>
    </cofactor>
</comment>
<name>A0A1G8A1Q8_9VIBR</name>
<evidence type="ECO:0000256" key="5">
    <source>
        <dbReference type="ARBA" id="ARBA00023002"/>
    </source>
</evidence>
<evidence type="ECO:0000256" key="7">
    <source>
        <dbReference type="PIRSR" id="PIRSR000137-2"/>
    </source>
</evidence>
<dbReference type="HAMAP" id="MF_00750">
    <property type="entry name" value="Choline_dehydrogen"/>
    <property type="match status" value="1"/>
</dbReference>
<keyword evidence="13" id="KW-1185">Reference proteome</keyword>
<dbReference type="InterPro" id="IPR011533">
    <property type="entry name" value="BetA"/>
</dbReference>
<dbReference type="Pfam" id="PF00732">
    <property type="entry name" value="GMC_oxred_N"/>
    <property type="match status" value="1"/>
</dbReference>
<evidence type="ECO:0000256" key="2">
    <source>
        <dbReference type="ARBA" id="ARBA00010790"/>
    </source>
</evidence>
<dbReference type="SUPFAM" id="SSF51905">
    <property type="entry name" value="FAD/NAD(P)-binding domain"/>
    <property type="match status" value="1"/>
</dbReference>
<comment type="catalytic activity">
    <reaction evidence="6">
        <text>betaine aldehyde + NAD(+) + H2O = glycine betaine + NADH + 2 H(+)</text>
        <dbReference type="Rhea" id="RHEA:15305"/>
        <dbReference type="ChEBI" id="CHEBI:15377"/>
        <dbReference type="ChEBI" id="CHEBI:15378"/>
        <dbReference type="ChEBI" id="CHEBI:15710"/>
        <dbReference type="ChEBI" id="CHEBI:17750"/>
        <dbReference type="ChEBI" id="CHEBI:57540"/>
        <dbReference type="ChEBI" id="CHEBI:57945"/>
        <dbReference type="EC" id="1.2.1.8"/>
    </reaction>
</comment>
<dbReference type="GO" id="GO:0016020">
    <property type="term" value="C:membrane"/>
    <property type="evidence" value="ECO:0007669"/>
    <property type="project" value="TreeGrafter"/>
</dbReference>
<comment type="pathway">
    <text evidence="6 9">Amine and polyamine biosynthesis; betaine biosynthesis via choline pathway; betaine aldehyde from choline (cytochrome c reductase route): step 1/1.</text>
</comment>
<dbReference type="InterPro" id="IPR036188">
    <property type="entry name" value="FAD/NAD-bd_sf"/>
</dbReference>
<keyword evidence="6" id="KW-0520">NAD</keyword>
<dbReference type="PANTHER" id="PTHR11552">
    <property type="entry name" value="GLUCOSE-METHANOL-CHOLINE GMC OXIDOREDUCTASE"/>
    <property type="match status" value="1"/>
</dbReference>
<dbReference type="EC" id="1.1.99.1" evidence="6"/>
<dbReference type="Gene3D" id="3.50.50.60">
    <property type="entry name" value="FAD/NAD(P)-binding domain"/>
    <property type="match status" value="1"/>
</dbReference>
<dbReference type="PROSITE" id="PS00623">
    <property type="entry name" value="GMC_OXRED_1"/>
    <property type="match status" value="1"/>
</dbReference>
<dbReference type="UniPathway" id="UPA00529">
    <property type="reaction ID" value="UER00385"/>
</dbReference>
<evidence type="ECO:0000313" key="13">
    <source>
        <dbReference type="Proteomes" id="UP000198854"/>
    </source>
</evidence>
<feature type="domain" description="Glucose-methanol-choline oxidoreductase N-terminal" evidence="10">
    <location>
        <begin position="82"/>
        <end position="105"/>
    </location>
</feature>
<feature type="binding site" evidence="7">
    <location>
        <position position="84"/>
    </location>
    <ligand>
        <name>FAD</name>
        <dbReference type="ChEBI" id="CHEBI:57692"/>
    </ligand>
</feature>
<feature type="binding site" evidence="7">
    <location>
        <begin position="92"/>
        <end position="95"/>
    </location>
    <ligand>
        <name>FAD</name>
        <dbReference type="ChEBI" id="CHEBI:57692"/>
    </ligand>
</feature>
<comment type="similarity">
    <text evidence="2 6 8">Belongs to the GMC oxidoreductase family.</text>
</comment>
<evidence type="ECO:0000256" key="8">
    <source>
        <dbReference type="RuleBase" id="RU003968"/>
    </source>
</evidence>
<dbReference type="EMBL" id="FNDD01000009">
    <property type="protein sequence ID" value="SDH14791.1"/>
    <property type="molecule type" value="Genomic_DNA"/>
</dbReference>
<dbReference type="PROSITE" id="PS00624">
    <property type="entry name" value="GMC_OXRED_2"/>
    <property type="match status" value="1"/>
</dbReference>
<dbReference type="PIRSF" id="PIRSF000137">
    <property type="entry name" value="Alcohol_oxidase"/>
    <property type="match status" value="1"/>
</dbReference>
<dbReference type="NCBIfam" id="NF002550">
    <property type="entry name" value="PRK02106.1"/>
    <property type="match status" value="1"/>
</dbReference>
<accession>A0A1G8A1Q8</accession>
<dbReference type="InterPro" id="IPR007867">
    <property type="entry name" value="GMC_OxRtase_C"/>
</dbReference>
<dbReference type="GO" id="GO:0050660">
    <property type="term" value="F:flavin adenine dinucleotide binding"/>
    <property type="evidence" value="ECO:0007669"/>
    <property type="project" value="InterPro"/>
</dbReference>
<dbReference type="PANTHER" id="PTHR11552:SF147">
    <property type="entry name" value="CHOLINE DEHYDROGENASE, MITOCHONDRIAL"/>
    <property type="match status" value="1"/>
</dbReference>
<evidence type="ECO:0000256" key="1">
    <source>
        <dbReference type="ARBA" id="ARBA00001974"/>
    </source>
</evidence>
<protein>
    <recommendedName>
        <fullName evidence="6">Oxygen-dependent choline dehydrogenase</fullName>
        <shortName evidence="6">CDH</shortName>
        <shortName evidence="6">CHD</shortName>
        <ecNumber evidence="6">1.1.99.1</ecNumber>
    </recommendedName>
    <alternativeName>
        <fullName evidence="6">Betaine aldehyde dehydrogenase</fullName>
        <shortName evidence="6">BADH</shortName>
        <ecNumber evidence="6">1.2.1.8</ecNumber>
    </alternativeName>
</protein>
<dbReference type="RefSeq" id="WP_093272734.1">
    <property type="nucleotide sequence ID" value="NZ_FNDD01000009.1"/>
</dbReference>
<evidence type="ECO:0000256" key="9">
    <source>
        <dbReference type="RuleBase" id="RU003969"/>
    </source>
</evidence>
<gene>
    <name evidence="6" type="primary">betA</name>
    <name evidence="12" type="ORF">SAMN04488136_10989</name>
</gene>
<comment type="function">
    <text evidence="6">Involved in the biosynthesis of the osmoprotectant glycine betaine. Catalyzes the oxidation of choline to betaine aldehyde and betaine aldehyde to glycine betaine at the same rate.</text>
</comment>
<evidence type="ECO:0000259" key="10">
    <source>
        <dbReference type="PROSITE" id="PS00623"/>
    </source>
</evidence>
<feature type="domain" description="Glucose-methanol-choline oxidoreductase N-terminal" evidence="11">
    <location>
        <begin position="256"/>
        <end position="270"/>
    </location>
</feature>
<dbReference type="OrthoDB" id="9785276at2"/>
<dbReference type="NCBIfam" id="TIGR01810">
    <property type="entry name" value="betA"/>
    <property type="match status" value="1"/>
</dbReference>
<dbReference type="InterPro" id="IPR012132">
    <property type="entry name" value="GMC_OxRdtase"/>
</dbReference>
<evidence type="ECO:0000256" key="4">
    <source>
        <dbReference type="ARBA" id="ARBA00022827"/>
    </source>
</evidence>
<keyword evidence="4 6" id="KW-0274">FAD</keyword>
<dbReference type="STRING" id="861298.SAMN04488136_10989"/>
<dbReference type="GO" id="GO:0008802">
    <property type="term" value="F:betaine-aldehyde dehydrogenase (NAD+) activity"/>
    <property type="evidence" value="ECO:0007669"/>
    <property type="project" value="UniProtKB-EC"/>
</dbReference>
<dbReference type="GO" id="GO:0019285">
    <property type="term" value="P:glycine betaine biosynthetic process from choline"/>
    <property type="evidence" value="ECO:0007669"/>
    <property type="project" value="UniProtKB-UniRule"/>
</dbReference>